<dbReference type="InterPro" id="IPR001482">
    <property type="entry name" value="T2SS/T4SS_dom"/>
</dbReference>
<dbReference type="Proteomes" id="UP001500655">
    <property type="component" value="Unassembled WGS sequence"/>
</dbReference>
<evidence type="ECO:0000313" key="3">
    <source>
        <dbReference type="EMBL" id="GAA1735443.1"/>
    </source>
</evidence>
<dbReference type="InterPro" id="IPR050921">
    <property type="entry name" value="T4SS_GSP_E_ATPase"/>
</dbReference>
<dbReference type="PANTHER" id="PTHR30486:SF15">
    <property type="entry name" value="TYPE II_IV SECRETION SYSTEM ATPASE"/>
    <property type="match status" value="1"/>
</dbReference>
<evidence type="ECO:0000313" key="4">
    <source>
        <dbReference type="Proteomes" id="UP001500655"/>
    </source>
</evidence>
<dbReference type="EMBL" id="BAAALS010000001">
    <property type="protein sequence ID" value="GAA1735443.1"/>
    <property type="molecule type" value="Genomic_DNA"/>
</dbReference>
<sequence>MSLADRLAQRKVVVEAAERPRSGSTRTTGPLAEIRRRVHQELQEILGPQLYNERSLEVLEYRVRETLQAVLAREETPLTAADRSRIASEICDEILGHGPLEPLLRDPDISEIMVNGPDKIYVERFGHIVPVDAAFVDEDHLRRIIDKIVARVGRRVDESSPMVDARLPDGSRVNAVVPPIALDGAALTIRKFSADPYTIDDLIGFGTLTTQVASLLEACVRGRLDILITGGTGTGKTTTLNVMSQFLPDDERIVTIEDAAELQLRQNHVLRLESRPANIEGRGQVTVRDLVRNALRMRPDRIVVGEVRDGAALDMLQAMNTGHDGSLATVHANSPRDSLARIETMVLMAGMDLPMRAIREQISAAVDIIVHQTRLKDGTRRITHITEVVGMEGDVVTLQDIFLFDFRAGTDEFGRFRGQLRPTGLRPQFLERLAEVGVTVPAEVFGGGAAA</sequence>
<gene>
    <name evidence="3" type="ORF">GCM10009681_02300</name>
</gene>
<name>A0ABP4VWN6_9ACTN</name>
<dbReference type="Gene3D" id="3.40.50.300">
    <property type="entry name" value="P-loop containing nucleotide triphosphate hydrolases"/>
    <property type="match status" value="1"/>
</dbReference>
<dbReference type="PROSITE" id="PS00662">
    <property type="entry name" value="T2SP_E"/>
    <property type="match status" value="1"/>
</dbReference>
<dbReference type="InterPro" id="IPR027417">
    <property type="entry name" value="P-loop_NTPase"/>
</dbReference>
<dbReference type="PANTHER" id="PTHR30486">
    <property type="entry name" value="TWITCHING MOTILITY PROTEIN PILT"/>
    <property type="match status" value="1"/>
</dbReference>
<dbReference type="SUPFAM" id="SSF52540">
    <property type="entry name" value="P-loop containing nucleoside triphosphate hydrolases"/>
    <property type="match status" value="1"/>
</dbReference>
<evidence type="ECO:0000259" key="2">
    <source>
        <dbReference type="PROSITE" id="PS00662"/>
    </source>
</evidence>
<accession>A0ABP4VWN6</accession>
<reference evidence="4" key="1">
    <citation type="journal article" date="2019" name="Int. J. Syst. Evol. Microbiol.">
        <title>The Global Catalogue of Microorganisms (GCM) 10K type strain sequencing project: providing services to taxonomists for standard genome sequencing and annotation.</title>
        <authorList>
            <consortium name="The Broad Institute Genomics Platform"/>
            <consortium name="The Broad Institute Genome Sequencing Center for Infectious Disease"/>
            <person name="Wu L."/>
            <person name="Ma J."/>
        </authorList>
    </citation>
    <scope>NUCLEOTIDE SEQUENCE [LARGE SCALE GENOMIC DNA]</scope>
    <source>
        <strain evidence="4">JCM 13249</strain>
    </source>
</reference>
<comment type="caution">
    <text evidence="3">The sequence shown here is derived from an EMBL/GenBank/DDBJ whole genome shotgun (WGS) entry which is preliminary data.</text>
</comment>
<dbReference type="Pfam" id="PF00437">
    <property type="entry name" value="T2SSE"/>
    <property type="match status" value="1"/>
</dbReference>
<feature type="domain" description="Bacterial type II secretion system protein E" evidence="2">
    <location>
        <begin position="295"/>
        <end position="309"/>
    </location>
</feature>
<keyword evidence="4" id="KW-1185">Reference proteome</keyword>
<comment type="similarity">
    <text evidence="1">Belongs to the GSP E family.</text>
</comment>
<proteinExistence type="inferred from homology"/>
<organism evidence="3 4">
    <name type="scientific">Luedemannella helvata</name>
    <dbReference type="NCBI Taxonomy" id="349315"/>
    <lineage>
        <taxon>Bacteria</taxon>
        <taxon>Bacillati</taxon>
        <taxon>Actinomycetota</taxon>
        <taxon>Actinomycetes</taxon>
        <taxon>Micromonosporales</taxon>
        <taxon>Micromonosporaceae</taxon>
        <taxon>Luedemannella</taxon>
    </lineage>
</organism>
<dbReference type="CDD" id="cd01130">
    <property type="entry name" value="VirB11-like_ATPase"/>
    <property type="match status" value="1"/>
</dbReference>
<dbReference type="Gene3D" id="3.30.450.380">
    <property type="match status" value="1"/>
</dbReference>
<evidence type="ECO:0000256" key="1">
    <source>
        <dbReference type="ARBA" id="ARBA00006611"/>
    </source>
</evidence>
<dbReference type="RefSeq" id="WP_344075730.1">
    <property type="nucleotide sequence ID" value="NZ_BAAALS010000001.1"/>
</dbReference>
<protein>
    <submittedName>
        <fullName evidence="3">CpaF family protein</fullName>
    </submittedName>
</protein>